<dbReference type="SUPFAM" id="SSF81606">
    <property type="entry name" value="PP2C-like"/>
    <property type="match status" value="1"/>
</dbReference>
<evidence type="ECO:0000259" key="2">
    <source>
        <dbReference type="PROSITE" id="PS51746"/>
    </source>
</evidence>
<dbReference type="Proteomes" id="UP000075243">
    <property type="component" value="Chromosome 2"/>
</dbReference>
<dbReference type="EMBL" id="CM003604">
    <property type="protein sequence ID" value="KYP75523.1"/>
    <property type="molecule type" value="Genomic_DNA"/>
</dbReference>
<evidence type="ECO:0000313" key="3">
    <source>
        <dbReference type="EMBL" id="KYP75523.1"/>
    </source>
</evidence>
<evidence type="ECO:0000256" key="1">
    <source>
        <dbReference type="SAM" id="MobiDB-lite"/>
    </source>
</evidence>
<dbReference type="OrthoDB" id="10264738at2759"/>
<dbReference type="PROSITE" id="PS51746">
    <property type="entry name" value="PPM_2"/>
    <property type="match status" value="1"/>
</dbReference>
<dbReference type="CDD" id="cd00143">
    <property type="entry name" value="PP2Cc"/>
    <property type="match status" value="1"/>
</dbReference>
<dbReference type="OMA" id="HQIDCSC"/>
<name>A0A151U8A4_CAJCA</name>
<evidence type="ECO:0000313" key="4">
    <source>
        <dbReference type="Proteomes" id="UP000075243"/>
    </source>
</evidence>
<keyword evidence="4" id="KW-1185">Reference proteome</keyword>
<dbReference type="InterPro" id="IPR015655">
    <property type="entry name" value="PP2C"/>
</dbReference>
<feature type="region of interest" description="Disordered" evidence="1">
    <location>
        <begin position="357"/>
        <end position="385"/>
    </location>
</feature>
<accession>A0A151U8A4</accession>
<dbReference type="InterPro" id="IPR001932">
    <property type="entry name" value="PPM-type_phosphatase-like_dom"/>
</dbReference>
<dbReference type="Gene3D" id="3.60.40.10">
    <property type="entry name" value="PPM-type phosphatase domain"/>
    <property type="match status" value="1"/>
</dbReference>
<dbReference type="SMART" id="SM00332">
    <property type="entry name" value="PP2Cc"/>
    <property type="match status" value="1"/>
</dbReference>
<sequence length="385" mass="42377">MGTCLSVTGASASIDTLDESSTVTPTTSFDHSTEMRVHRVPGRLFLNGSSETASLFCLQGHKGVNQDAMLLWENFSSRDDTVLCGVFDGHGPNGHMVAKKVRDSFPLKLIAQWNLYYPNNNDSNYNYYDPLRKSFHEKLTAVAPTNFATLRESLVNACKVLDRELKLHHQIDCSCSGTTAVTLLKLGPDLVIANVGDSRAVLGTRDLQGSLTAVQLTTDLKPNLPREAERIRICKGRVFSLKNEPGIDRVWLPNVDSPGLAMARAFGDFCLKDFGVISVPDVSYHRLTYKDQFVVLATDGVWDVLSNKQVVDIVASAPRSSAARVLVDSAVEAWKTKLPTSKVDDCTVVCLFFDSESDLKSPSNNSRNAVDHSSLLRVESERKHQ</sequence>
<gene>
    <name evidence="3" type="ORF">KK1_008262</name>
</gene>
<protein>
    <recommendedName>
        <fullName evidence="2">PPM-type phosphatase domain-containing protein</fullName>
    </recommendedName>
</protein>
<dbReference type="GO" id="GO:0004722">
    <property type="term" value="F:protein serine/threonine phosphatase activity"/>
    <property type="evidence" value="ECO:0007669"/>
    <property type="project" value="InterPro"/>
</dbReference>
<dbReference type="Pfam" id="PF00481">
    <property type="entry name" value="PP2C"/>
    <property type="match status" value="1"/>
</dbReference>
<dbReference type="Gramene" id="C.cajan_08019.t">
    <property type="protein sequence ID" value="C.cajan_08019.t"/>
    <property type="gene ID" value="C.cajan_08019"/>
</dbReference>
<organism evidence="3 4">
    <name type="scientific">Cajanus cajan</name>
    <name type="common">Pigeon pea</name>
    <name type="synonym">Cajanus indicus</name>
    <dbReference type="NCBI Taxonomy" id="3821"/>
    <lineage>
        <taxon>Eukaryota</taxon>
        <taxon>Viridiplantae</taxon>
        <taxon>Streptophyta</taxon>
        <taxon>Embryophyta</taxon>
        <taxon>Tracheophyta</taxon>
        <taxon>Spermatophyta</taxon>
        <taxon>Magnoliopsida</taxon>
        <taxon>eudicotyledons</taxon>
        <taxon>Gunneridae</taxon>
        <taxon>Pentapetalae</taxon>
        <taxon>rosids</taxon>
        <taxon>fabids</taxon>
        <taxon>Fabales</taxon>
        <taxon>Fabaceae</taxon>
        <taxon>Papilionoideae</taxon>
        <taxon>50 kb inversion clade</taxon>
        <taxon>NPAAA clade</taxon>
        <taxon>indigoferoid/millettioid clade</taxon>
        <taxon>Phaseoleae</taxon>
        <taxon>Cajanus</taxon>
    </lineage>
</organism>
<proteinExistence type="predicted"/>
<feature type="domain" description="PPM-type phosphatase" evidence="2">
    <location>
        <begin position="52"/>
        <end position="353"/>
    </location>
</feature>
<dbReference type="AlphaFoldDB" id="A0A151U8A4"/>
<dbReference type="PANTHER" id="PTHR47992">
    <property type="entry name" value="PROTEIN PHOSPHATASE"/>
    <property type="match status" value="1"/>
</dbReference>
<dbReference type="InterPro" id="IPR036457">
    <property type="entry name" value="PPM-type-like_dom_sf"/>
</dbReference>
<reference evidence="3 4" key="1">
    <citation type="journal article" date="2012" name="Nat. Biotechnol.">
        <title>Draft genome sequence of pigeonpea (Cajanus cajan), an orphan legume crop of resource-poor farmers.</title>
        <authorList>
            <person name="Varshney R.K."/>
            <person name="Chen W."/>
            <person name="Li Y."/>
            <person name="Bharti A.K."/>
            <person name="Saxena R.K."/>
            <person name="Schlueter J.A."/>
            <person name="Donoghue M.T."/>
            <person name="Azam S."/>
            <person name="Fan G."/>
            <person name="Whaley A.M."/>
            <person name="Farmer A.D."/>
            <person name="Sheridan J."/>
            <person name="Iwata A."/>
            <person name="Tuteja R."/>
            <person name="Penmetsa R.V."/>
            <person name="Wu W."/>
            <person name="Upadhyaya H.D."/>
            <person name="Yang S.P."/>
            <person name="Shah T."/>
            <person name="Saxena K.B."/>
            <person name="Michael T."/>
            <person name="McCombie W.R."/>
            <person name="Yang B."/>
            <person name="Zhang G."/>
            <person name="Yang H."/>
            <person name="Wang J."/>
            <person name="Spillane C."/>
            <person name="Cook D.R."/>
            <person name="May G.D."/>
            <person name="Xu X."/>
            <person name="Jackson S.A."/>
        </authorList>
    </citation>
    <scope>NUCLEOTIDE SEQUENCE [LARGE SCALE GENOMIC DNA]</scope>
    <source>
        <strain evidence="4">cv. Asha</strain>
    </source>
</reference>